<evidence type="ECO:0008006" key="16">
    <source>
        <dbReference type="Google" id="ProtNLM"/>
    </source>
</evidence>
<comment type="similarity">
    <text evidence="2">Belongs to the TMEM175 family.</text>
</comment>
<keyword evidence="7" id="KW-0630">Potassium</keyword>
<feature type="transmembrane region" description="Helical" evidence="13">
    <location>
        <begin position="128"/>
        <end position="150"/>
    </location>
</feature>
<evidence type="ECO:0000313" key="15">
    <source>
        <dbReference type="Proteomes" id="UP000199072"/>
    </source>
</evidence>
<keyword evidence="3" id="KW-0813">Transport</keyword>
<gene>
    <name evidence="14" type="ORF">SAMN05216464_101819</name>
</gene>
<keyword evidence="5 13" id="KW-0812">Transmembrane</keyword>
<dbReference type="Proteomes" id="UP000199072">
    <property type="component" value="Unassembled WGS sequence"/>
</dbReference>
<feature type="transmembrane region" description="Helical" evidence="13">
    <location>
        <begin position="18"/>
        <end position="37"/>
    </location>
</feature>
<name>A0A1G6V0L9_9SPHI</name>
<evidence type="ECO:0000256" key="6">
    <source>
        <dbReference type="ARBA" id="ARBA00022826"/>
    </source>
</evidence>
<evidence type="ECO:0000256" key="2">
    <source>
        <dbReference type="ARBA" id="ARBA00006920"/>
    </source>
</evidence>
<protein>
    <recommendedName>
        <fullName evidence="16">DUF1211 domain-containing protein</fullName>
    </recommendedName>
</protein>
<evidence type="ECO:0000313" key="14">
    <source>
        <dbReference type="EMBL" id="SDD47091.1"/>
    </source>
</evidence>
<reference evidence="14 15" key="1">
    <citation type="submission" date="2016-10" db="EMBL/GenBank/DDBJ databases">
        <authorList>
            <person name="de Groot N.N."/>
        </authorList>
    </citation>
    <scope>NUCLEOTIDE SEQUENCE [LARGE SCALE GENOMIC DNA]</scope>
    <source>
        <strain evidence="14 15">47C3B</strain>
    </source>
</reference>
<dbReference type="InterPro" id="IPR010617">
    <property type="entry name" value="TMEM175-like"/>
</dbReference>
<evidence type="ECO:0000256" key="10">
    <source>
        <dbReference type="ARBA" id="ARBA00023136"/>
    </source>
</evidence>
<dbReference type="PANTHER" id="PTHR31462:SF5">
    <property type="entry name" value="ENDOSOMAL_LYSOSOMAL PROTON CHANNEL TMEM175"/>
    <property type="match status" value="1"/>
</dbReference>
<keyword evidence="6" id="KW-0631">Potassium channel</keyword>
<evidence type="ECO:0000256" key="3">
    <source>
        <dbReference type="ARBA" id="ARBA00022448"/>
    </source>
</evidence>
<dbReference type="GO" id="GO:0015252">
    <property type="term" value="F:proton channel activity"/>
    <property type="evidence" value="ECO:0007669"/>
    <property type="project" value="InterPro"/>
</dbReference>
<evidence type="ECO:0000256" key="7">
    <source>
        <dbReference type="ARBA" id="ARBA00022958"/>
    </source>
</evidence>
<dbReference type="RefSeq" id="WP_091144652.1">
    <property type="nucleotide sequence ID" value="NZ_FNAI01000001.1"/>
</dbReference>
<keyword evidence="10 13" id="KW-0472">Membrane</keyword>
<comment type="catalytic activity">
    <reaction evidence="12">
        <text>K(+)(in) = K(+)(out)</text>
        <dbReference type="Rhea" id="RHEA:29463"/>
        <dbReference type="ChEBI" id="CHEBI:29103"/>
    </reaction>
</comment>
<feature type="transmembrane region" description="Helical" evidence="13">
    <location>
        <begin position="58"/>
        <end position="77"/>
    </location>
</feature>
<dbReference type="PANTHER" id="PTHR31462">
    <property type="entry name" value="ENDOSOMAL/LYSOSOMAL POTASSIUM CHANNEL TMEM175"/>
    <property type="match status" value="1"/>
</dbReference>
<evidence type="ECO:0000256" key="12">
    <source>
        <dbReference type="ARBA" id="ARBA00034430"/>
    </source>
</evidence>
<evidence type="ECO:0000256" key="11">
    <source>
        <dbReference type="ARBA" id="ARBA00023303"/>
    </source>
</evidence>
<dbReference type="AlphaFoldDB" id="A0A1G6V0L9"/>
<keyword evidence="15" id="KW-1185">Reference proteome</keyword>
<comment type="subcellular location">
    <subcellularLocation>
        <location evidence="1">Membrane</location>
        <topology evidence="1">Multi-pass membrane protein</topology>
    </subcellularLocation>
</comment>
<dbReference type="GO" id="GO:0016020">
    <property type="term" value="C:membrane"/>
    <property type="evidence" value="ECO:0007669"/>
    <property type="project" value="UniProtKB-SubCell"/>
</dbReference>
<keyword evidence="4" id="KW-0633">Potassium transport</keyword>
<feature type="transmembrane region" description="Helical" evidence="13">
    <location>
        <begin position="175"/>
        <end position="208"/>
    </location>
</feature>
<evidence type="ECO:0000256" key="9">
    <source>
        <dbReference type="ARBA" id="ARBA00023065"/>
    </source>
</evidence>
<dbReference type="EMBL" id="FNAI01000001">
    <property type="protein sequence ID" value="SDD47091.1"/>
    <property type="molecule type" value="Genomic_DNA"/>
</dbReference>
<evidence type="ECO:0000256" key="5">
    <source>
        <dbReference type="ARBA" id="ARBA00022692"/>
    </source>
</evidence>
<organism evidence="14 15">
    <name type="scientific">Mucilaginibacter pineti</name>
    <dbReference type="NCBI Taxonomy" id="1391627"/>
    <lineage>
        <taxon>Bacteria</taxon>
        <taxon>Pseudomonadati</taxon>
        <taxon>Bacteroidota</taxon>
        <taxon>Sphingobacteriia</taxon>
        <taxon>Sphingobacteriales</taxon>
        <taxon>Sphingobacteriaceae</taxon>
        <taxon>Mucilaginibacter</taxon>
    </lineage>
</organism>
<evidence type="ECO:0000256" key="8">
    <source>
        <dbReference type="ARBA" id="ARBA00022989"/>
    </source>
</evidence>
<dbReference type="Pfam" id="PF06736">
    <property type="entry name" value="TMEM175"/>
    <property type="match status" value="1"/>
</dbReference>
<proteinExistence type="inferred from homology"/>
<dbReference type="GO" id="GO:0005267">
    <property type="term" value="F:potassium channel activity"/>
    <property type="evidence" value="ECO:0007669"/>
    <property type="project" value="UniProtKB-KW"/>
</dbReference>
<sequence>MNSKEEEEIKHEFQLERVILFSDAVFAIIITIMVIDIKLPESIIHADAKHIKEAFIDLLPRFIAYVLSFSLIGNFWYGHLRMFSILKNYDKGLIIINLLFLFFISLFPFSVSLIAINSKDIQLSWGFSFYFGIIASLMLVQTVMVHYLIIHKSKLCINSPDFDNILEWKVQRMNYVAFPVLCIAVIIIMYFSLNMIYIVFGFALYGLVISRVKKRYYPNNVNKPLITMLLGPLKRKKLPVKKAKKIETKTDTE</sequence>
<keyword evidence="8 13" id="KW-1133">Transmembrane helix</keyword>
<accession>A0A1G6V0L9</accession>
<evidence type="ECO:0000256" key="13">
    <source>
        <dbReference type="SAM" id="Phobius"/>
    </source>
</evidence>
<feature type="transmembrane region" description="Helical" evidence="13">
    <location>
        <begin position="92"/>
        <end position="116"/>
    </location>
</feature>
<evidence type="ECO:0000256" key="4">
    <source>
        <dbReference type="ARBA" id="ARBA00022538"/>
    </source>
</evidence>
<evidence type="ECO:0000256" key="1">
    <source>
        <dbReference type="ARBA" id="ARBA00004141"/>
    </source>
</evidence>
<dbReference type="OrthoDB" id="7626281at2"/>
<keyword evidence="9" id="KW-0406">Ion transport</keyword>
<keyword evidence="11" id="KW-0407">Ion channel</keyword>